<dbReference type="KEGG" id="sfm:108922644"/>
<dbReference type="GeneTree" id="ENSGT00530000064359"/>
<evidence type="ECO:0000256" key="8">
    <source>
        <dbReference type="RuleBase" id="RU366017"/>
    </source>
</evidence>
<dbReference type="GeneID" id="108922644"/>
<keyword evidence="7 8" id="KW-0472">Membrane</keyword>
<dbReference type="PANTHER" id="PTHR21461">
    <property type="entry name" value="GLYCOSYLTRANSFERASE FAMILY 92 PROTEIN"/>
    <property type="match status" value="1"/>
</dbReference>
<accession>A0A8C9RSU0</accession>
<reference evidence="9" key="2">
    <citation type="submission" date="2025-08" db="UniProtKB">
        <authorList>
            <consortium name="Ensembl"/>
        </authorList>
    </citation>
    <scope>IDENTIFICATION</scope>
</reference>
<reference evidence="9 10" key="1">
    <citation type="submission" date="2019-04" db="EMBL/GenBank/DDBJ databases">
        <authorList>
            <consortium name="Wellcome Sanger Institute Data Sharing"/>
        </authorList>
    </citation>
    <scope>NUCLEOTIDE SEQUENCE [LARGE SCALE GENOMIC DNA]</scope>
</reference>
<dbReference type="InterPro" id="IPR008166">
    <property type="entry name" value="Glyco_transf_92"/>
</dbReference>
<keyword evidence="4 8" id="KW-0808">Transferase</keyword>
<dbReference type="GO" id="GO:0005737">
    <property type="term" value="C:cytoplasm"/>
    <property type="evidence" value="ECO:0007669"/>
    <property type="project" value="TreeGrafter"/>
</dbReference>
<comment type="similarity">
    <text evidence="2 8">Belongs to the glycosyltransferase 92 family.</text>
</comment>
<dbReference type="AlphaFoldDB" id="A0A8C9RSU0"/>
<dbReference type="GO" id="GO:0016757">
    <property type="term" value="F:glycosyltransferase activity"/>
    <property type="evidence" value="ECO:0007669"/>
    <property type="project" value="UniProtKB-UniRule"/>
</dbReference>
<evidence type="ECO:0000313" key="10">
    <source>
        <dbReference type="Proteomes" id="UP000694397"/>
    </source>
</evidence>
<evidence type="ECO:0000256" key="3">
    <source>
        <dbReference type="ARBA" id="ARBA00022676"/>
    </source>
</evidence>
<dbReference type="GO" id="GO:0016020">
    <property type="term" value="C:membrane"/>
    <property type="evidence" value="ECO:0007669"/>
    <property type="project" value="UniProtKB-SubCell"/>
</dbReference>
<keyword evidence="5 8" id="KW-0812">Transmembrane</keyword>
<dbReference type="Ensembl" id="ENSSFOT00015021516.2">
    <property type="protein sequence ID" value="ENSSFOP00015021280.1"/>
    <property type="gene ID" value="ENSSFOG00015013708.2"/>
</dbReference>
<evidence type="ECO:0000256" key="1">
    <source>
        <dbReference type="ARBA" id="ARBA00004167"/>
    </source>
</evidence>
<reference evidence="9" key="3">
    <citation type="submission" date="2025-09" db="UniProtKB">
        <authorList>
            <consortium name="Ensembl"/>
        </authorList>
    </citation>
    <scope>IDENTIFICATION</scope>
</reference>
<keyword evidence="10" id="KW-1185">Reference proteome</keyword>
<comment type="subcellular location">
    <subcellularLocation>
        <location evidence="1">Membrane</location>
        <topology evidence="1">Single-pass membrane protein</topology>
    </subcellularLocation>
</comment>
<evidence type="ECO:0000256" key="7">
    <source>
        <dbReference type="ARBA" id="ARBA00023136"/>
    </source>
</evidence>
<keyword evidence="6 8" id="KW-1133">Transmembrane helix</keyword>
<protein>
    <recommendedName>
        <fullName evidence="8">Glycosyltransferase family 92 protein</fullName>
        <ecNumber evidence="8">2.4.1.-</ecNumber>
    </recommendedName>
</protein>
<dbReference type="RefSeq" id="XP_018588394.1">
    <property type="nucleotide sequence ID" value="XM_018732878.2"/>
</dbReference>
<evidence type="ECO:0000313" key="9">
    <source>
        <dbReference type="Ensembl" id="ENSSFOP00015021280.1"/>
    </source>
</evidence>
<dbReference type="EC" id="2.4.1.-" evidence="8"/>
<dbReference type="OrthoDB" id="2526284at2759"/>
<dbReference type="Pfam" id="PF01697">
    <property type="entry name" value="Glyco_transf_92"/>
    <property type="match status" value="1"/>
</dbReference>
<evidence type="ECO:0000256" key="5">
    <source>
        <dbReference type="ARBA" id="ARBA00022692"/>
    </source>
</evidence>
<dbReference type="PANTHER" id="PTHR21461:SF52">
    <property type="entry name" value="GLYCOSYLTRANSFERASE FAMILY 92 PROTEIN"/>
    <property type="match status" value="1"/>
</dbReference>
<name>A0A8C9RSU0_SCLFO</name>
<proteinExistence type="inferred from homology"/>
<evidence type="ECO:0000256" key="4">
    <source>
        <dbReference type="ARBA" id="ARBA00022679"/>
    </source>
</evidence>
<dbReference type="Proteomes" id="UP000694397">
    <property type="component" value="Chromosome 6"/>
</dbReference>
<organism evidence="9 10">
    <name type="scientific">Scleropages formosus</name>
    <name type="common">Asian bonytongue</name>
    <name type="synonym">Osteoglossum formosum</name>
    <dbReference type="NCBI Taxonomy" id="113540"/>
    <lineage>
        <taxon>Eukaryota</taxon>
        <taxon>Metazoa</taxon>
        <taxon>Chordata</taxon>
        <taxon>Craniata</taxon>
        <taxon>Vertebrata</taxon>
        <taxon>Euteleostomi</taxon>
        <taxon>Actinopterygii</taxon>
        <taxon>Neopterygii</taxon>
        <taxon>Teleostei</taxon>
        <taxon>Osteoglossocephala</taxon>
        <taxon>Osteoglossomorpha</taxon>
        <taxon>Osteoglossiformes</taxon>
        <taxon>Osteoglossidae</taxon>
        <taxon>Scleropages</taxon>
    </lineage>
</organism>
<evidence type="ECO:0000256" key="6">
    <source>
        <dbReference type="ARBA" id="ARBA00022989"/>
    </source>
</evidence>
<gene>
    <name evidence="9" type="primary">LOC108922644</name>
</gene>
<keyword evidence="3 8" id="KW-0328">Glycosyltransferase</keyword>
<feature type="transmembrane region" description="Helical" evidence="8">
    <location>
        <begin position="12"/>
        <end position="33"/>
    </location>
</feature>
<evidence type="ECO:0000256" key="2">
    <source>
        <dbReference type="ARBA" id="ARBA00007647"/>
    </source>
</evidence>
<sequence length="444" mass="50307">MNLLTYKSLIKLTVLVYCGTLIYLVIIWLVGLYDLQRALGNLGPSPTFSIISLKHCGSNMDTKVIVPVKNSKAFLVSAYLDERFSPRMLRIISIVDQASWTQFYCHFCKGSKAISTRAEVAFHPENFGFPYSTADILCQVPLEAGVVSSVSVTVGLEPYPGSPFLPIRSLKRVSSGAFHRNFTVCISTLFGNYSNVLQFVQSLEMYRILGAQKVLIYKSDCSSILQKVLDYYSSEGLVEVIAWNIHHHLNVSKSWKPSLDPGDVHYYGQITALNDCVYRNMGISRYVVLNDIDEVVVPVLHNNWADMMSYLSMGHLGTESFFFENNVFRHRVVGDDSKFDLWADVPGVNILRHVHREPLRFLAFNARKMIVNPRAVVRISVHNVPWQMGARLRVPGSVARLHHCRNDDDLWVRDSELIRDTSLWKYSAALIKNVNCVISHVLKS</sequence>